<comment type="similarity">
    <text evidence="2 7">Belongs to the EPSP synthase family.</text>
</comment>
<dbReference type="EC" id="2.5.1.19" evidence="7"/>
<dbReference type="UniPathway" id="UPA00053">
    <property type="reaction ID" value="UER00089"/>
</dbReference>
<evidence type="ECO:0000259" key="8">
    <source>
        <dbReference type="Pfam" id="PF00275"/>
    </source>
</evidence>
<comment type="caution">
    <text evidence="10">The sequence shown here is derived from an EMBL/GenBank/DDBJ whole genome shotgun (WGS) entry which is preliminary data.</text>
</comment>
<evidence type="ECO:0000313" key="11">
    <source>
        <dbReference type="Proteomes" id="UP000053961"/>
    </source>
</evidence>
<evidence type="ECO:0000256" key="2">
    <source>
        <dbReference type="ARBA" id="ARBA00009948"/>
    </source>
</evidence>
<dbReference type="Gene3D" id="3.65.10.10">
    <property type="entry name" value="Enolpyruvate transferase domain"/>
    <property type="match status" value="2"/>
</dbReference>
<feature type="binding site" evidence="7">
    <location>
        <position position="25"/>
    </location>
    <ligand>
        <name>3-phosphoshikimate</name>
        <dbReference type="ChEBI" id="CHEBI:145989"/>
    </ligand>
</feature>
<feature type="binding site" evidence="7">
    <location>
        <position position="20"/>
    </location>
    <ligand>
        <name>3-phosphoshikimate</name>
        <dbReference type="ChEBI" id="CHEBI:145989"/>
    </ligand>
</feature>
<feature type="binding site" evidence="7">
    <location>
        <position position="164"/>
    </location>
    <ligand>
        <name>3-phosphoshikimate</name>
        <dbReference type="ChEBI" id="CHEBI:145989"/>
    </ligand>
</feature>
<dbReference type="InterPro" id="IPR023193">
    <property type="entry name" value="EPSP_synthase_CS"/>
</dbReference>
<dbReference type="GO" id="GO:0003866">
    <property type="term" value="F:3-phosphoshikimate 1-carboxyvinyltransferase activity"/>
    <property type="evidence" value="ECO:0007669"/>
    <property type="project" value="UniProtKB-UniRule"/>
</dbReference>
<feature type="binding site" evidence="7">
    <location>
        <position position="190"/>
    </location>
    <ligand>
        <name>3-phosphoshikimate</name>
        <dbReference type="ChEBI" id="CHEBI:145989"/>
    </ligand>
</feature>
<feature type="domain" description="Enolpyruvate transferase" evidence="8">
    <location>
        <begin position="8"/>
        <end position="411"/>
    </location>
</feature>
<keyword evidence="7" id="KW-0963">Cytoplasm</keyword>
<feature type="binding site" evidence="7">
    <location>
        <position position="20"/>
    </location>
    <ligand>
        <name>phosphoenolpyruvate</name>
        <dbReference type="ChEBI" id="CHEBI:58702"/>
    </ligand>
</feature>
<dbReference type="PIRSF" id="PIRSF000505">
    <property type="entry name" value="EPSPS"/>
    <property type="match status" value="1"/>
</dbReference>
<proteinExistence type="inferred from homology"/>
<reference evidence="11 12" key="2">
    <citation type="journal article" date="2015" name="MBio">
        <title>Genome-Resolved Metagenomic Analysis Reveals Roles for Candidate Phyla and Other Microbial Community Members in Biogeochemical Transformations in Oil Reservoirs.</title>
        <authorList>
            <person name="Hu P."/>
            <person name="Tom L."/>
            <person name="Singh A."/>
            <person name="Thomas B.C."/>
            <person name="Baker B.J."/>
            <person name="Piceno Y.M."/>
            <person name="Andersen G.L."/>
            <person name="Banfield J.F."/>
        </authorList>
    </citation>
    <scope>NUCLEOTIDE SEQUENCE [LARGE SCALE GENOMIC DNA]</scope>
    <source>
        <strain evidence="9">57_489</strain>
    </source>
</reference>
<name>A0A101IKY7_9EURY</name>
<feature type="binding site" evidence="7">
    <location>
        <position position="336"/>
    </location>
    <ligand>
        <name>phosphoenolpyruvate</name>
        <dbReference type="ChEBI" id="CHEBI:58702"/>
    </ligand>
</feature>
<dbReference type="GO" id="GO:0009073">
    <property type="term" value="P:aromatic amino acid family biosynthetic process"/>
    <property type="evidence" value="ECO:0007669"/>
    <property type="project" value="UniProtKB-KW"/>
</dbReference>
<feature type="binding site" evidence="7">
    <location>
        <position position="117"/>
    </location>
    <ligand>
        <name>phosphoenolpyruvate</name>
        <dbReference type="ChEBI" id="CHEBI:58702"/>
    </ligand>
</feature>
<dbReference type="Pfam" id="PF00275">
    <property type="entry name" value="EPSP_synthase"/>
    <property type="match status" value="1"/>
</dbReference>
<dbReference type="NCBIfam" id="TIGR01356">
    <property type="entry name" value="aroA"/>
    <property type="match status" value="1"/>
</dbReference>
<evidence type="ECO:0000256" key="7">
    <source>
        <dbReference type="HAMAP-Rule" id="MF_00210"/>
    </source>
</evidence>
<dbReference type="InterPro" id="IPR001986">
    <property type="entry name" value="Enolpyruvate_Tfrase_dom"/>
</dbReference>
<feature type="binding site" evidence="7">
    <location>
        <position position="162"/>
    </location>
    <ligand>
        <name>3-phosphoshikimate</name>
        <dbReference type="ChEBI" id="CHEBI:145989"/>
    </ligand>
</feature>
<evidence type="ECO:0000256" key="3">
    <source>
        <dbReference type="ARBA" id="ARBA00022605"/>
    </source>
</evidence>
<dbReference type="EMBL" id="LGHB01000005">
    <property type="protein sequence ID" value="KUK97084.1"/>
    <property type="molecule type" value="Genomic_DNA"/>
</dbReference>
<evidence type="ECO:0000313" key="9">
    <source>
        <dbReference type="EMBL" id="KUK45463.1"/>
    </source>
</evidence>
<feature type="binding site" evidence="7">
    <location>
        <position position="21"/>
    </location>
    <ligand>
        <name>3-phosphoshikimate</name>
        <dbReference type="ChEBI" id="CHEBI:145989"/>
    </ligand>
</feature>
<dbReference type="SUPFAM" id="SSF55205">
    <property type="entry name" value="EPT/RTPC-like"/>
    <property type="match status" value="1"/>
</dbReference>
<dbReference type="InterPro" id="IPR013792">
    <property type="entry name" value="RNA3'P_cycl/enolpyr_Trfase_a/b"/>
</dbReference>
<comment type="subunit">
    <text evidence="7">Monomer.</text>
</comment>
<comment type="subcellular location">
    <subcellularLocation>
        <location evidence="7">Cytoplasm</location>
    </subcellularLocation>
</comment>
<dbReference type="PROSITE" id="PS00885">
    <property type="entry name" value="EPSP_SYNTHASE_2"/>
    <property type="match status" value="1"/>
</dbReference>
<protein>
    <recommendedName>
        <fullName evidence="7">3-phosphoshikimate 1-carboxyvinyltransferase</fullName>
        <ecNumber evidence="7">2.5.1.19</ecNumber>
    </recommendedName>
    <alternativeName>
        <fullName evidence="7">5-enolpyruvylshikimate-3-phosphate synthase</fullName>
        <shortName evidence="7">EPSP synthase</shortName>
        <shortName evidence="7">EPSPS</shortName>
    </alternativeName>
</protein>
<dbReference type="GO" id="GO:0008652">
    <property type="term" value="P:amino acid biosynthetic process"/>
    <property type="evidence" value="ECO:0007669"/>
    <property type="project" value="UniProtKB-KW"/>
</dbReference>
<sequence>MIASVERSTVTGEVTVPPSKSYTHRAIAISALGPGGMVMRPLLSADTRATLNASEAFGAQIEGQETGISVIGVGGRPKTPENVIDVENSGTTLRIMAAVAALTDGAVLTGDASIRRRPNAPLLKSLRDLGAEAFSIKKNDCAPLVIRGRIRGGRTVLDGSVSSQFLSALLIACPLVEGDTEIEIDGELKSRPYAEITLEMLEEAGAKIETDFRKFFVEGGQSYDLDGYTVPGDFSSASYLLAAAAVTGSRLTVLGLLPSKQGDSAIVAILQEMGAKISWDKEKGVLDIEGRDLGGIEVDASHTPDLVPTIAVLGAVAEGRTIIKNAEHVRHKETDRLSAMAVELSKMGAKIEERPDGLVVDGGLLQGAKVSGHHDHRIVMALTVAGLVAGDTIIDAAESVSVSYPGFFEEMARIGCSVAVREGRAPPAP</sequence>
<reference evidence="10" key="1">
    <citation type="journal article" date="2015" name="MBio">
        <title>Genome-resolved metagenomic analysis reveals roles for candidate phyla and other microbial community members in biogeochemical transformations in oil reservoirs.</title>
        <authorList>
            <person name="Hu P."/>
            <person name="Tom L."/>
            <person name="Singh A."/>
            <person name="Thomas B.C."/>
            <person name="Baker B.J."/>
            <person name="Piceno Y.M."/>
            <person name="Andersen G.L."/>
            <person name="Banfield J.F."/>
        </authorList>
    </citation>
    <scope>NUCLEOTIDE SEQUENCE [LARGE SCALE GENOMIC DNA]</scope>
    <source>
        <strain evidence="10">56_747</strain>
    </source>
</reference>
<feature type="binding site" evidence="7">
    <location>
        <position position="163"/>
    </location>
    <ligand>
        <name>3-phosphoshikimate</name>
        <dbReference type="ChEBI" id="CHEBI:145989"/>
    </ligand>
</feature>
<feature type="binding site" evidence="7">
    <location>
        <position position="164"/>
    </location>
    <ligand>
        <name>phosphoenolpyruvate</name>
        <dbReference type="ChEBI" id="CHEBI:58702"/>
    </ligand>
</feature>
<feature type="active site" description="Proton acceptor" evidence="7">
    <location>
        <position position="305"/>
    </location>
</feature>
<dbReference type="HAMAP" id="MF_00210">
    <property type="entry name" value="EPSP_synth"/>
    <property type="match status" value="1"/>
</dbReference>
<keyword evidence="4 7" id="KW-0808">Transferase</keyword>
<feature type="binding site" evidence="7">
    <location>
        <position position="377"/>
    </location>
    <ligand>
        <name>phosphoenolpyruvate</name>
        <dbReference type="ChEBI" id="CHEBI:58702"/>
    </ligand>
</feature>
<dbReference type="PANTHER" id="PTHR21090:SF5">
    <property type="entry name" value="PENTAFUNCTIONAL AROM POLYPEPTIDE"/>
    <property type="match status" value="1"/>
</dbReference>
<dbReference type="CDD" id="cd01556">
    <property type="entry name" value="EPSP_synthase"/>
    <property type="match status" value="1"/>
</dbReference>
<evidence type="ECO:0000256" key="6">
    <source>
        <dbReference type="ARBA" id="ARBA00044633"/>
    </source>
</evidence>
<accession>A0A101IKY7</accession>
<gene>
    <name evidence="7" type="primary">aroA</name>
    <name evidence="9" type="ORF">XD72_0106</name>
    <name evidence="10" type="ORF">XE07_0655</name>
</gene>
<evidence type="ECO:0000313" key="12">
    <source>
        <dbReference type="Proteomes" id="UP000057043"/>
    </source>
</evidence>
<evidence type="ECO:0000256" key="4">
    <source>
        <dbReference type="ARBA" id="ARBA00022679"/>
    </source>
</evidence>
<dbReference type="AlphaFoldDB" id="A0A101IKY7"/>
<dbReference type="EMBL" id="LGFT01000002">
    <property type="protein sequence ID" value="KUK45463.1"/>
    <property type="molecule type" value="Genomic_DNA"/>
</dbReference>
<comment type="pathway">
    <text evidence="1">Metabolic intermediate biosynthesis; chorismate biosynthesis; chorismate from D-erythrose 4-phosphate and phosphoenolpyruvate: step 6/7.</text>
</comment>
<organism evidence="10 11">
    <name type="scientific">Methanothrix harundinacea</name>
    <dbReference type="NCBI Taxonomy" id="301375"/>
    <lineage>
        <taxon>Archaea</taxon>
        <taxon>Methanobacteriati</taxon>
        <taxon>Methanobacteriota</taxon>
        <taxon>Stenosarchaea group</taxon>
        <taxon>Methanomicrobia</taxon>
        <taxon>Methanotrichales</taxon>
        <taxon>Methanotrichaceae</taxon>
        <taxon>Methanothrix</taxon>
    </lineage>
</organism>
<dbReference type="GO" id="GO:0009423">
    <property type="term" value="P:chorismate biosynthetic process"/>
    <property type="evidence" value="ECO:0007669"/>
    <property type="project" value="UniProtKB-UniRule"/>
</dbReference>
<feature type="binding site" evidence="7">
    <location>
        <position position="90"/>
    </location>
    <ligand>
        <name>phosphoenolpyruvate</name>
        <dbReference type="ChEBI" id="CHEBI:58702"/>
    </ligand>
</feature>
<comment type="function">
    <text evidence="7">Catalyzes the transfer of the enolpyruvyl moiety of phosphoenolpyruvate (PEP) to the 5-hydroxyl of shikimate-3-phosphate (S3P) to produce enolpyruvyl shikimate-3-phosphate and inorganic phosphate.</text>
</comment>
<dbReference type="InterPro" id="IPR036968">
    <property type="entry name" value="Enolpyruvate_Tfrase_sf"/>
</dbReference>
<dbReference type="PATRIC" id="fig|301375.6.peg.1565"/>
<comment type="caution">
    <text evidence="7">Lacks conserved residue(s) required for the propagation of feature annotation.</text>
</comment>
<evidence type="ECO:0000256" key="5">
    <source>
        <dbReference type="ARBA" id="ARBA00023141"/>
    </source>
</evidence>
<evidence type="ECO:0000256" key="1">
    <source>
        <dbReference type="ARBA" id="ARBA00004811"/>
    </source>
</evidence>
<feature type="binding site" evidence="7">
    <location>
        <position position="332"/>
    </location>
    <ligand>
        <name>3-phosphoshikimate</name>
        <dbReference type="ChEBI" id="CHEBI:145989"/>
    </ligand>
</feature>
<dbReference type="GO" id="GO:0005737">
    <property type="term" value="C:cytoplasm"/>
    <property type="evidence" value="ECO:0007669"/>
    <property type="project" value="UniProtKB-SubCell"/>
</dbReference>
<keyword evidence="3 7" id="KW-0028">Amino-acid biosynthesis</keyword>
<dbReference type="InterPro" id="IPR006264">
    <property type="entry name" value="EPSP_synthase"/>
</dbReference>
<keyword evidence="5 7" id="KW-0057">Aromatic amino acid biosynthesis</keyword>
<feature type="binding site" evidence="7">
    <location>
        <position position="305"/>
    </location>
    <ligand>
        <name>3-phosphoshikimate</name>
        <dbReference type="ChEBI" id="CHEBI:145989"/>
    </ligand>
</feature>
<dbReference type="PANTHER" id="PTHR21090">
    <property type="entry name" value="AROM/DEHYDROQUINATE SYNTHASE"/>
    <property type="match status" value="1"/>
</dbReference>
<dbReference type="Proteomes" id="UP000053961">
    <property type="component" value="Unassembled WGS sequence"/>
</dbReference>
<dbReference type="Proteomes" id="UP000057043">
    <property type="component" value="Unassembled WGS sequence"/>
</dbReference>
<comment type="catalytic activity">
    <reaction evidence="6">
        <text>3-phosphoshikimate + phosphoenolpyruvate = 5-O-(1-carboxyvinyl)-3-phosphoshikimate + phosphate</text>
        <dbReference type="Rhea" id="RHEA:21256"/>
        <dbReference type="ChEBI" id="CHEBI:43474"/>
        <dbReference type="ChEBI" id="CHEBI:57701"/>
        <dbReference type="ChEBI" id="CHEBI:58702"/>
        <dbReference type="ChEBI" id="CHEBI:145989"/>
        <dbReference type="EC" id="2.5.1.19"/>
    </reaction>
    <physiologicalReaction direction="left-to-right" evidence="6">
        <dbReference type="Rhea" id="RHEA:21257"/>
    </physiologicalReaction>
</comment>
<evidence type="ECO:0000313" key="10">
    <source>
        <dbReference type="EMBL" id="KUK97084.1"/>
    </source>
</evidence>